<organism evidence="1 2">
    <name type="scientific">Nostoc foliaceum FACHB-393</name>
    <dbReference type="NCBI Taxonomy" id="2692915"/>
    <lineage>
        <taxon>Bacteria</taxon>
        <taxon>Bacillati</taxon>
        <taxon>Cyanobacteriota</taxon>
        <taxon>Cyanophyceae</taxon>
        <taxon>Nostocales</taxon>
        <taxon>Nostocaceae</taxon>
        <taxon>Nostoc</taxon>
        <taxon>Nostoc foliaceum</taxon>
    </lineage>
</organism>
<protein>
    <submittedName>
        <fullName evidence="1">Uncharacterized protein</fullName>
    </submittedName>
</protein>
<keyword evidence="2" id="KW-1185">Reference proteome</keyword>
<dbReference type="Proteomes" id="UP000643580">
    <property type="component" value="Unassembled WGS sequence"/>
</dbReference>
<gene>
    <name evidence="1" type="ORF">H6G92_35585</name>
</gene>
<name>A0ABR8IIJ3_9NOSO</name>
<sequence length="63" mass="7153">MVMKPYASYSYVLTAAKITQFAALLNHNMNYAVAITGRRMIFYAQLGCQNSDYPTDPNLYSIH</sequence>
<dbReference type="RefSeq" id="WP_163935093.1">
    <property type="nucleotide sequence ID" value="NZ_JACJTD010000104.1"/>
</dbReference>
<evidence type="ECO:0000313" key="2">
    <source>
        <dbReference type="Proteomes" id="UP000643580"/>
    </source>
</evidence>
<proteinExistence type="predicted"/>
<reference evidence="1 2" key="1">
    <citation type="journal article" date="2020" name="ISME J.">
        <title>Comparative genomics reveals insights into cyanobacterial evolution and habitat adaptation.</title>
        <authorList>
            <person name="Chen M.Y."/>
            <person name="Teng W.K."/>
            <person name="Zhao L."/>
            <person name="Hu C.X."/>
            <person name="Zhou Y.K."/>
            <person name="Han B.P."/>
            <person name="Song L.R."/>
            <person name="Shu W.S."/>
        </authorList>
    </citation>
    <scope>NUCLEOTIDE SEQUENCE [LARGE SCALE GENOMIC DNA]</scope>
    <source>
        <strain evidence="1 2">FACHB-393</strain>
    </source>
</reference>
<accession>A0ABR8IIJ3</accession>
<evidence type="ECO:0000313" key="1">
    <source>
        <dbReference type="EMBL" id="MBD2651399.1"/>
    </source>
</evidence>
<dbReference type="EMBL" id="JACJTD010000104">
    <property type="protein sequence ID" value="MBD2651399.1"/>
    <property type="molecule type" value="Genomic_DNA"/>
</dbReference>
<comment type="caution">
    <text evidence="1">The sequence shown here is derived from an EMBL/GenBank/DDBJ whole genome shotgun (WGS) entry which is preliminary data.</text>
</comment>